<proteinExistence type="predicted"/>
<feature type="non-terminal residue" evidence="2">
    <location>
        <position position="106"/>
    </location>
</feature>
<accession>A0ABD0NWG4</accession>
<comment type="caution">
    <text evidence="2">The sequence shown here is derived from an EMBL/GenBank/DDBJ whole genome shotgun (WGS) entry which is preliminary data.</text>
</comment>
<gene>
    <name evidence="2" type="ORF">M9458_037963</name>
</gene>
<dbReference type="EMBL" id="JAMKFB020000019">
    <property type="protein sequence ID" value="KAL0166119.1"/>
    <property type="molecule type" value="Genomic_DNA"/>
</dbReference>
<sequence>ALLHPALIGISLPRRPPSSLREEEGKQRALRINTHTSTGGKTWCERRCKPYGTIKPYTSHLVQRAMGVRTRVCFLPRVFLDTLMHGCLPNHRSSPRPPALSRTEPP</sequence>
<feature type="non-terminal residue" evidence="2">
    <location>
        <position position="1"/>
    </location>
</feature>
<dbReference type="Proteomes" id="UP001529510">
    <property type="component" value="Unassembled WGS sequence"/>
</dbReference>
<protein>
    <submittedName>
        <fullName evidence="2">Uncharacterized protein</fullName>
    </submittedName>
</protein>
<feature type="region of interest" description="Disordered" evidence="1">
    <location>
        <begin position="86"/>
        <end position="106"/>
    </location>
</feature>
<dbReference type="AlphaFoldDB" id="A0ABD0NWG4"/>
<keyword evidence="3" id="KW-1185">Reference proteome</keyword>
<organism evidence="2 3">
    <name type="scientific">Cirrhinus mrigala</name>
    <name type="common">Mrigala</name>
    <dbReference type="NCBI Taxonomy" id="683832"/>
    <lineage>
        <taxon>Eukaryota</taxon>
        <taxon>Metazoa</taxon>
        <taxon>Chordata</taxon>
        <taxon>Craniata</taxon>
        <taxon>Vertebrata</taxon>
        <taxon>Euteleostomi</taxon>
        <taxon>Actinopterygii</taxon>
        <taxon>Neopterygii</taxon>
        <taxon>Teleostei</taxon>
        <taxon>Ostariophysi</taxon>
        <taxon>Cypriniformes</taxon>
        <taxon>Cyprinidae</taxon>
        <taxon>Labeoninae</taxon>
        <taxon>Labeonini</taxon>
        <taxon>Cirrhinus</taxon>
    </lineage>
</organism>
<reference evidence="2 3" key="1">
    <citation type="submission" date="2024-05" db="EMBL/GenBank/DDBJ databases">
        <title>Genome sequencing and assembly of Indian major carp, Cirrhinus mrigala (Hamilton, 1822).</title>
        <authorList>
            <person name="Mohindra V."/>
            <person name="Chowdhury L.M."/>
            <person name="Lal K."/>
            <person name="Jena J.K."/>
        </authorList>
    </citation>
    <scope>NUCLEOTIDE SEQUENCE [LARGE SCALE GENOMIC DNA]</scope>
    <source>
        <strain evidence="2">CM1030</strain>
        <tissue evidence="2">Blood</tissue>
    </source>
</reference>
<name>A0ABD0NWG4_CIRMR</name>
<evidence type="ECO:0000313" key="2">
    <source>
        <dbReference type="EMBL" id="KAL0166119.1"/>
    </source>
</evidence>
<evidence type="ECO:0000256" key="1">
    <source>
        <dbReference type="SAM" id="MobiDB-lite"/>
    </source>
</evidence>
<evidence type="ECO:0000313" key="3">
    <source>
        <dbReference type="Proteomes" id="UP001529510"/>
    </source>
</evidence>